<reference evidence="3" key="1">
    <citation type="submission" date="2021-01" db="EMBL/GenBank/DDBJ databases">
        <authorList>
            <person name="Corre E."/>
            <person name="Pelletier E."/>
            <person name="Niang G."/>
            <person name="Scheremetjew M."/>
            <person name="Finn R."/>
            <person name="Kale V."/>
            <person name="Holt S."/>
            <person name="Cochrane G."/>
            <person name="Meng A."/>
            <person name="Brown T."/>
            <person name="Cohen L."/>
        </authorList>
    </citation>
    <scope>NUCLEOTIDE SEQUENCE</scope>
    <source>
        <strain evidence="3">CCMP3105</strain>
    </source>
</reference>
<dbReference type="AlphaFoldDB" id="A0A7S4SH34"/>
<dbReference type="GO" id="GO:0017128">
    <property type="term" value="F:phospholipid scramblase activity"/>
    <property type="evidence" value="ECO:0007669"/>
    <property type="project" value="InterPro"/>
</dbReference>
<dbReference type="EMBL" id="HBNR01070879">
    <property type="protein sequence ID" value="CAE4645647.1"/>
    <property type="molecule type" value="Transcribed_RNA"/>
</dbReference>
<evidence type="ECO:0000313" key="3">
    <source>
        <dbReference type="EMBL" id="CAE4645647.1"/>
    </source>
</evidence>
<accession>A0A7S4SH34</accession>
<dbReference type="GO" id="GO:0005886">
    <property type="term" value="C:plasma membrane"/>
    <property type="evidence" value="ECO:0007669"/>
    <property type="project" value="TreeGrafter"/>
</dbReference>
<dbReference type="PANTHER" id="PTHR23248">
    <property type="entry name" value="PHOSPHOLIPID SCRAMBLASE-RELATED"/>
    <property type="match status" value="1"/>
</dbReference>
<gene>
    <name evidence="3" type="ORF">AMON00008_LOCUS50218</name>
</gene>
<dbReference type="InterPro" id="IPR005552">
    <property type="entry name" value="Scramblase"/>
</dbReference>
<protein>
    <recommendedName>
        <fullName evidence="2">Phospholipid scramblase</fullName>
    </recommendedName>
</protein>
<dbReference type="PANTHER" id="PTHR23248:SF9">
    <property type="entry name" value="PHOSPHOLIPID SCRAMBLASE"/>
    <property type="match status" value="1"/>
</dbReference>
<proteinExistence type="inferred from homology"/>
<evidence type="ECO:0000256" key="2">
    <source>
        <dbReference type="RuleBase" id="RU363116"/>
    </source>
</evidence>
<sequence length="256" mass="28334">MAQIIGTPHQQDMGGLDMFESVERLFVKQEFAAMELCGIEAKNRYRICTDKPENEGGTQTMYVGESGEACERICCSACRSYTLTLYKGRDTSGTPALTFEKTFHCPMMPWPILLYPGTWPFVCPIMCCAMAKPPEMAVREGSTLLGTIMDPPGPLFCCKMDSIIMNASGNQILHVGPKSMCSCGMCCPCCGEEKVPVTRDGTEVATITRTALSCEEVCGKMNRFEIDFRGLRDLTEKKLIIAAAFLLDTQYWDQKG</sequence>
<name>A0A7S4SH34_9DINO</name>
<evidence type="ECO:0000256" key="1">
    <source>
        <dbReference type="ARBA" id="ARBA00005350"/>
    </source>
</evidence>
<comment type="similarity">
    <text evidence="1 2">Belongs to the phospholipid scramblase family.</text>
</comment>
<organism evidence="3">
    <name type="scientific">Alexandrium monilatum</name>
    <dbReference type="NCBI Taxonomy" id="311494"/>
    <lineage>
        <taxon>Eukaryota</taxon>
        <taxon>Sar</taxon>
        <taxon>Alveolata</taxon>
        <taxon>Dinophyceae</taxon>
        <taxon>Gonyaulacales</taxon>
        <taxon>Pyrocystaceae</taxon>
        <taxon>Alexandrium</taxon>
    </lineage>
</organism>
<dbReference type="Pfam" id="PF03803">
    <property type="entry name" value="Scramblase"/>
    <property type="match status" value="1"/>
</dbReference>